<dbReference type="Gene3D" id="3.30.70.3290">
    <property type="match status" value="1"/>
</dbReference>
<evidence type="ECO:0000313" key="11">
    <source>
        <dbReference type="EMBL" id="MFB9736938.1"/>
    </source>
</evidence>
<evidence type="ECO:0000256" key="8">
    <source>
        <dbReference type="SAM" id="MobiDB-lite"/>
    </source>
</evidence>
<dbReference type="InterPro" id="IPR057326">
    <property type="entry name" value="KR_dom"/>
</dbReference>
<dbReference type="PANTHER" id="PTHR43775">
    <property type="entry name" value="FATTY ACID SYNTHASE"/>
    <property type="match status" value="1"/>
</dbReference>
<dbReference type="Gene3D" id="3.40.47.10">
    <property type="match status" value="1"/>
</dbReference>
<dbReference type="SUPFAM" id="SSF47336">
    <property type="entry name" value="ACP-like"/>
    <property type="match status" value="1"/>
</dbReference>
<keyword evidence="5" id="KW-0045">Antibiotic biosynthesis</keyword>
<dbReference type="InterPro" id="IPR014030">
    <property type="entry name" value="Ketoacyl_synth_N"/>
</dbReference>
<comment type="caution">
    <text evidence="11">The sequence shown here is derived from an EMBL/GenBank/DDBJ whole genome shotgun (WGS) entry which is preliminary data.</text>
</comment>
<evidence type="ECO:0000256" key="7">
    <source>
        <dbReference type="ARBA" id="ARBA00023315"/>
    </source>
</evidence>
<keyword evidence="6" id="KW-0511">Multifunctional enzyme</keyword>
<feature type="compositionally biased region" description="Low complexity" evidence="8">
    <location>
        <begin position="466"/>
        <end position="504"/>
    </location>
</feature>
<feature type="compositionally biased region" description="Basic and acidic residues" evidence="8">
    <location>
        <begin position="1627"/>
        <end position="1636"/>
    </location>
</feature>
<keyword evidence="3" id="KW-0597">Phosphoprotein</keyword>
<evidence type="ECO:0000259" key="9">
    <source>
        <dbReference type="PROSITE" id="PS50075"/>
    </source>
</evidence>
<dbReference type="Pfam" id="PF22621">
    <property type="entry name" value="CurL-like_PKS_C"/>
    <property type="match status" value="1"/>
</dbReference>
<dbReference type="SUPFAM" id="SSF52151">
    <property type="entry name" value="FabD/lysophospholipase-like"/>
    <property type="match status" value="1"/>
</dbReference>
<dbReference type="InterPro" id="IPR036299">
    <property type="entry name" value="Polyketide_synth_docking_sf"/>
</dbReference>
<feature type="domain" description="Ketosynthase family 3 (KS3)" evidence="10">
    <location>
        <begin position="33"/>
        <end position="456"/>
    </location>
</feature>
<dbReference type="Pfam" id="PF00698">
    <property type="entry name" value="Acyl_transf_1"/>
    <property type="match status" value="1"/>
</dbReference>
<dbReference type="Pfam" id="PF00550">
    <property type="entry name" value="PP-binding"/>
    <property type="match status" value="1"/>
</dbReference>
<dbReference type="InterPro" id="IPR016036">
    <property type="entry name" value="Malonyl_transacylase_ACP-bd"/>
</dbReference>
<feature type="region of interest" description="Disordered" evidence="8">
    <location>
        <begin position="466"/>
        <end position="524"/>
    </location>
</feature>
<dbReference type="Gene3D" id="3.40.366.10">
    <property type="entry name" value="Malonyl-Coenzyme A Acyl Carrier Protein, domain 2"/>
    <property type="match status" value="1"/>
</dbReference>
<dbReference type="PANTHER" id="PTHR43775:SF51">
    <property type="entry name" value="INACTIVE PHENOLPHTHIOCEROL SYNTHESIS POLYKETIDE SYNTHASE TYPE I PKS1-RELATED"/>
    <property type="match status" value="1"/>
</dbReference>
<dbReference type="PROSITE" id="PS50075">
    <property type="entry name" value="CARRIER"/>
    <property type="match status" value="1"/>
</dbReference>
<organism evidence="11 12">
    <name type="scientific">Streptomyces thermocoprophilus</name>
    <dbReference type="NCBI Taxonomy" id="78356"/>
    <lineage>
        <taxon>Bacteria</taxon>
        <taxon>Bacillati</taxon>
        <taxon>Actinomycetota</taxon>
        <taxon>Actinomycetes</taxon>
        <taxon>Kitasatosporales</taxon>
        <taxon>Streptomycetaceae</taxon>
        <taxon>Streptomyces</taxon>
    </lineage>
</organism>
<dbReference type="SUPFAM" id="SSF53901">
    <property type="entry name" value="Thiolase-like"/>
    <property type="match status" value="1"/>
</dbReference>
<dbReference type="Gene3D" id="3.40.50.720">
    <property type="entry name" value="NAD(P)-binding Rossmann-like Domain"/>
    <property type="match status" value="1"/>
</dbReference>
<evidence type="ECO:0000259" key="10">
    <source>
        <dbReference type="PROSITE" id="PS52004"/>
    </source>
</evidence>
<accession>A0ABV5VGJ2</accession>
<dbReference type="Gene3D" id="1.10.1200.10">
    <property type="entry name" value="ACP-like"/>
    <property type="match status" value="1"/>
</dbReference>
<proteinExistence type="predicted"/>
<evidence type="ECO:0000256" key="4">
    <source>
        <dbReference type="ARBA" id="ARBA00022679"/>
    </source>
</evidence>
<dbReference type="CDD" id="cd08953">
    <property type="entry name" value="KR_2_SDR_x"/>
    <property type="match status" value="1"/>
</dbReference>
<keyword evidence="7" id="KW-0012">Acyltransferase</keyword>
<evidence type="ECO:0000256" key="3">
    <source>
        <dbReference type="ARBA" id="ARBA00022553"/>
    </source>
</evidence>
<evidence type="ECO:0000256" key="5">
    <source>
        <dbReference type="ARBA" id="ARBA00023194"/>
    </source>
</evidence>
<dbReference type="InterPro" id="IPR014031">
    <property type="entry name" value="Ketoacyl_synth_C"/>
</dbReference>
<dbReference type="InterPro" id="IPR016035">
    <property type="entry name" value="Acyl_Trfase/lysoPLipase"/>
</dbReference>
<feature type="compositionally biased region" description="Acidic residues" evidence="8">
    <location>
        <begin position="505"/>
        <end position="516"/>
    </location>
</feature>
<dbReference type="InterPro" id="IPR016039">
    <property type="entry name" value="Thiolase-like"/>
</dbReference>
<dbReference type="InterPro" id="IPR020841">
    <property type="entry name" value="PKS_Beta-ketoAc_synthase_dom"/>
</dbReference>
<feature type="compositionally biased region" description="Low complexity" evidence="8">
    <location>
        <begin position="1638"/>
        <end position="1648"/>
    </location>
</feature>
<dbReference type="SMART" id="SM00827">
    <property type="entry name" value="PKS_AT"/>
    <property type="match status" value="1"/>
</dbReference>
<dbReference type="CDD" id="cd00833">
    <property type="entry name" value="PKS"/>
    <property type="match status" value="1"/>
</dbReference>
<evidence type="ECO:0000256" key="2">
    <source>
        <dbReference type="ARBA" id="ARBA00022450"/>
    </source>
</evidence>
<gene>
    <name evidence="11" type="ORF">ACFFRO_17655</name>
</gene>
<feature type="region of interest" description="Disordered" evidence="8">
    <location>
        <begin position="1618"/>
        <end position="1648"/>
    </location>
</feature>
<dbReference type="InterPro" id="IPR015083">
    <property type="entry name" value="NorB/c/GfsB-D-like_docking"/>
</dbReference>
<dbReference type="InterPro" id="IPR036291">
    <property type="entry name" value="NAD(P)-bd_dom_sf"/>
</dbReference>
<dbReference type="PROSITE" id="PS52004">
    <property type="entry name" value="KS3_2"/>
    <property type="match status" value="1"/>
</dbReference>
<dbReference type="InterPro" id="IPR020806">
    <property type="entry name" value="PKS_PP-bd"/>
</dbReference>
<dbReference type="EMBL" id="JBHMAR010000020">
    <property type="protein sequence ID" value="MFB9736938.1"/>
    <property type="molecule type" value="Genomic_DNA"/>
</dbReference>
<feature type="domain" description="Carrier" evidence="9">
    <location>
        <begin position="1543"/>
        <end position="1618"/>
    </location>
</feature>
<dbReference type="InterPro" id="IPR009081">
    <property type="entry name" value="PP-bd_ACP"/>
</dbReference>
<comment type="cofactor">
    <cofactor evidence="1">
        <name>pantetheine 4'-phosphate</name>
        <dbReference type="ChEBI" id="CHEBI:47942"/>
    </cofactor>
</comment>
<dbReference type="Pfam" id="PF02801">
    <property type="entry name" value="Ketoacyl-synt_C"/>
    <property type="match status" value="1"/>
</dbReference>
<dbReference type="RefSeq" id="WP_385859278.1">
    <property type="nucleotide sequence ID" value="NZ_JBHMAR010000020.1"/>
</dbReference>
<dbReference type="SMART" id="SM00822">
    <property type="entry name" value="PKS_KR"/>
    <property type="match status" value="1"/>
</dbReference>
<dbReference type="InterPro" id="IPR013968">
    <property type="entry name" value="PKS_KR"/>
</dbReference>
<reference evidence="11 12" key="1">
    <citation type="submission" date="2024-09" db="EMBL/GenBank/DDBJ databases">
        <authorList>
            <person name="Sun Q."/>
            <person name="Mori K."/>
        </authorList>
    </citation>
    <scope>NUCLEOTIDE SEQUENCE [LARGE SCALE GENOMIC DNA]</scope>
    <source>
        <strain evidence="11 12">JCM 10918</strain>
    </source>
</reference>
<keyword evidence="12" id="KW-1185">Reference proteome</keyword>
<dbReference type="SMART" id="SM00823">
    <property type="entry name" value="PKS_PP"/>
    <property type="match status" value="1"/>
</dbReference>
<evidence type="ECO:0000313" key="12">
    <source>
        <dbReference type="Proteomes" id="UP001589703"/>
    </source>
</evidence>
<sequence length="1648" mass="172163">MATEDKLREYLKKATTDLARTRRRLAELEERAGEPIAIVGMACRYPDADGVGPFWELVRDGRDAVRDVPPERFRIEPYEERYGVYTRRGAFLDDIAGWDAELFGMSPQEALRTDPQHRLLMELVWEALEDAGTPADRLAGSRTGVMIGLFDTFQYGRLQTERQGTIAFTDPYLVQGSSPSVAAGRLAYHFDLRGPTLTVDTACSSSLVSVHLAAQSLRRDECELAVAGGVSLAMIQPDTSFVYACASSMLSPDGECRTFDAGASGYVMGEGGGIVVLERLSSALRNGHRVHAVLRGSAVNQDGHSNGLTAPNRAAQAAVIRQALRDADVRPEEVAYVEAHGSATRLGDAIELGALHDVFKGRSPERPLAVGAVKTNIGHTLSAAGVAGLIKTVLVLKHGFVPPNLNQREPAEAVPADGTVRPAVEAHPLPDDGGRRIAGVSSFGWSGTNAHIVLEAAATAAPEAAAGASDPAGGTATVTGTGTAASSVPAAPAAGGSVPGGTAEADADADTGDGDDSGPLPRLLPVSAAGSAALRARLADLAELLGDPGAPRLADVAHTLREGRSAQEFRRAVVAHSAEEAATLLSGAAGEPGVRRVKGRPRLAFLLPGTGDQYAGLGRRLYRTEPVFAEAVDRCLAVADACGVDLRPALFPAEESPAEAALDLAALLGRTSAPAEPQADPLHHAEVAHPFLFTVEYALAALLRHRGVTPDVLIGYSLGEYVAACLAGVFTLEDALRIVVERARLIEAAEPGHMLAVSVDETRVRAALAACGASVDVAALNGPQMTVLSGRPDEIETVRRHLDAGGVACRLLRSAHAFHSTLLEPARDKLQALIASVPRDAPAVTIVSNLTGRRLTAEQAVDPAYWAEHLCRPVRFADGVAEIGRLGVDACVELGAGQTLGGLVRQNGGERAPAVFGTLPAPWPAQNRKDERLALLETCGRLWEVGVDLAWPALREPGAALTDLPRYPFQRTRFWPEPPAAGTADPLQETGSAPADLCYAPAWQQDIAPGILPPALDGPLLILDSTAVPGPAAHGTSTPDAAGTPGAALAALAAASGTPVLHVVPGTGDLRHDGPRTTADPARPEHLREVLRTASALGTGPLHIAHLGGLATRGPDGDGEEAALRAAITGGFDTLLRTVRALAELPADRPVRLLTVSAGAVEVTGGDISAPERSLVHGLGRVVRSEHPALAWRGVDLEADPQGAVPDAGAAARALGHELRRGPWTDDGDALTAHRGGRRWLRGFSPVEPADSAAPIWRPDGTYLITGGTRGLGMALARHLVRSGVRRLALLGRTPLSDDGGPAAHRTLADVAELEAAGAEVLLLTADAGEPEQLREALRRCREHFGALHGVVHCAGVPAGGMAARRTPEEAARVLAPKVLAMAPLAELAGPGVPEEERLELLVLYSSSVTVLGGIGEGDYCAANTVLDAYAARLARSAPGTRVLSVAWSPWQHDDWGRDAQDALAGRVRAYRREYGFTDEAGCAFLDRLAAGAQGPVLALRQPLEEARRVWASLSAADAQAAPAAPVGTARFPRPQLRSAYVAPATGLESTIAEVWCAYLGLEQVGAHDPFFELGGNSLIGMSMVAALEKRLGRPVAPALLFEHPTVAAMAAALAGDTAAAPGSPRRSADRTERRRQALGARRAASRG</sequence>
<dbReference type="SUPFAM" id="SSF101173">
    <property type="entry name" value="Docking domain B of the erythromycin polyketide synthase (DEBS)"/>
    <property type="match status" value="1"/>
</dbReference>
<dbReference type="Pfam" id="PF08990">
    <property type="entry name" value="Docking"/>
    <property type="match status" value="1"/>
</dbReference>
<evidence type="ECO:0000256" key="1">
    <source>
        <dbReference type="ARBA" id="ARBA00001957"/>
    </source>
</evidence>
<dbReference type="Pfam" id="PF00109">
    <property type="entry name" value="ketoacyl-synt"/>
    <property type="match status" value="1"/>
</dbReference>
<dbReference type="InterPro" id="IPR001227">
    <property type="entry name" value="Ac_transferase_dom_sf"/>
</dbReference>
<dbReference type="SUPFAM" id="SSF55048">
    <property type="entry name" value="Probable ACP-binding domain of malonyl-CoA ACP transacylase"/>
    <property type="match status" value="1"/>
</dbReference>
<dbReference type="InterPro" id="IPR018201">
    <property type="entry name" value="Ketoacyl_synth_AS"/>
</dbReference>
<keyword evidence="4" id="KW-0808">Transferase</keyword>
<dbReference type="InterPro" id="IPR050091">
    <property type="entry name" value="PKS_NRPS_Biosynth_Enz"/>
</dbReference>
<dbReference type="InterPro" id="IPR014043">
    <property type="entry name" value="Acyl_transferase_dom"/>
</dbReference>
<evidence type="ECO:0000256" key="6">
    <source>
        <dbReference type="ARBA" id="ARBA00023268"/>
    </source>
</evidence>
<dbReference type="SMART" id="SM00825">
    <property type="entry name" value="PKS_KS"/>
    <property type="match status" value="1"/>
</dbReference>
<dbReference type="PROSITE" id="PS00606">
    <property type="entry name" value="KS3_1"/>
    <property type="match status" value="1"/>
</dbReference>
<keyword evidence="2" id="KW-0596">Phosphopantetheine</keyword>
<dbReference type="InterPro" id="IPR036736">
    <property type="entry name" value="ACP-like_sf"/>
</dbReference>
<protein>
    <submittedName>
        <fullName evidence="11">SDR family NAD(P)-dependent oxidoreductase</fullName>
    </submittedName>
</protein>
<name>A0ABV5VGJ2_9ACTN</name>
<dbReference type="SUPFAM" id="SSF51735">
    <property type="entry name" value="NAD(P)-binding Rossmann-fold domains"/>
    <property type="match status" value="2"/>
</dbReference>
<dbReference type="Proteomes" id="UP001589703">
    <property type="component" value="Unassembled WGS sequence"/>
</dbReference>
<dbReference type="Pfam" id="PF08659">
    <property type="entry name" value="KR"/>
    <property type="match status" value="1"/>
</dbReference>
<dbReference type="SMART" id="SM01294">
    <property type="entry name" value="PKS_PP_betabranch"/>
    <property type="match status" value="1"/>
</dbReference>